<dbReference type="AlphaFoldDB" id="A0A371EQE1"/>
<accession>A0A371EQE1</accession>
<evidence type="ECO:0000313" key="2">
    <source>
        <dbReference type="Proteomes" id="UP000257109"/>
    </source>
</evidence>
<reference evidence="1" key="1">
    <citation type="submission" date="2018-05" db="EMBL/GenBank/DDBJ databases">
        <title>Draft genome of Mucuna pruriens seed.</title>
        <authorList>
            <person name="Nnadi N.E."/>
            <person name="Vos R."/>
            <person name="Hasami M.H."/>
            <person name="Devisetty U.K."/>
            <person name="Aguiy J.C."/>
        </authorList>
    </citation>
    <scope>NUCLEOTIDE SEQUENCE [LARGE SCALE GENOMIC DNA]</scope>
    <source>
        <strain evidence="1">JCA_2017</strain>
    </source>
</reference>
<dbReference type="PANTHER" id="PTHR48475">
    <property type="entry name" value="RIBONUCLEASE H"/>
    <property type="match status" value="1"/>
</dbReference>
<name>A0A371EQE1_MUCPR</name>
<sequence length="280" mass="31452">MLQKPDLAGRMVTWSIQLFEFDISFERRGHKKAQTLTDFIMELTPDGQLASEGKEWFLSIDGASNQAESGTRVILEGPDGVLIEQFLHFEFKARNNQAEYETLLVEMRLARELEAKILTAKSDSKLGELRIPREGSPIDQILGESNGDGSHIRKIYTFACTTRPKQKGGLVVEAVHKPTIEKQEVCCVGEKTVWISLFLEYLGEDQLLSDATKAKKLVREASKYTLIGQQLYRRGFSFLLLRCVDEDGSEYIISEVHEGVCGTHIGGRALASKIAKADYY</sequence>
<dbReference type="GO" id="GO:0003676">
    <property type="term" value="F:nucleic acid binding"/>
    <property type="evidence" value="ECO:0007669"/>
    <property type="project" value="InterPro"/>
</dbReference>
<keyword evidence="2" id="KW-1185">Reference proteome</keyword>
<dbReference type="InterPro" id="IPR012337">
    <property type="entry name" value="RNaseH-like_sf"/>
</dbReference>
<protein>
    <recommendedName>
        <fullName evidence="3">RNase H type-1 domain-containing protein</fullName>
    </recommendedName>
</protein>
<dbReference type="Gene3D" id="3.30.420.10">
    <property type="entry name" value="Ribonuclease H-like superfamily/Ribonuclease H"/>
    <property type="match status" value="1"/>
</dbReference>
<dbReference type="OrthoDB" id="2016287at2759"/>
<dbReference type="SUPFAM" id="SSF53098">
    <property type="entry name" value="Ribonuclease H-like"/>
    <property type="match status" value="1"/>
</dbReference>
<comment type="caution">
    <text evidence="1">The sequence shown here is derived from an EMBL/GenBank/DDBJ whole genome shotgun (WGS) entry which is preliminary data.</text>
</comment>
<dbReference type="InterPro" id="IPR036397">
    <property type="entry name" value="RNaseH_sf"/>
</dbReference>
<organism evidence="1 2">
    <name type="scientific">Mucuna pruriens</name>
    <name type="common">Velvet bean</name>
    <name type="synonym">Dolichos pruriens</name>
    <dbReference type="NCBI Taxonomy" id="157652"/>
    <lineage>
        <taxon>Eukaryota</taxon>
        <taxon>Viridiplantae</taxon>
        <taxon>Streptophyta</taxon>
        <taxon>Embryophyta</taxon>
        <taxon>Tracheophyta</taxon>
        <taxon>Spermatophyta</taxon>
        <taxon>Magnoliopsida</taxon>
        <taxon>eudicotyledons</taxon>
        <taxon>Gunneridae</taxon>
        <taxon>Pentapetalae</taxon>
        <taxon>rosids</taxon>
        <taxon>fabids</taxon>
        <taxon>Fabales</taxon>
        <taxon>Fabaceae</taxon>
        <taxon>Papilionoideae</taxon>
        <taxon>50 kb inversion clade</taxon>
        <taxon>NPAAA clade</taxon>
        <taxon>indigoferoid/millettioid clade</taxon>
        <taxon>Phaseoleae</taxon>
        <taxon>Mucuna</taxon>
    </lineage>
</organism>
<dbReference type="Proteomes" id="UP000257109">
    <property type="component" value="Unassembled WGS sequence"/>
</dbReference>
<evidence type="ECO:0000313" key="1">
    <source>
        <dbReference type="EMBL" id="RDX68267.1"/>
    </source>
</evidence>
<dbReference type="PANTHER" id="PTHR48475:SF2">
    <property type="entry name" value="RIBONUCLEASE H"/>
    <property type="match status" value="1"/>
</dbReference>
<evidence type="ECO:0008006" key="3">
    <source>
        <dbReference type="Google" id="ProtNLM"/>
    </source>
</evidence>
<feature type="non-terminal residue" evidence="1">
    <location>
        <position position="1"/>
    </location>
</feature>
<proteinExistence type="predicted"/>
<gene>
    <name evidence="1" type="ORF">CR513_52758</name>
</gene>
<dbReference type="EMBL" id="QJKJ01012617">
    <property type="protein sequence ID" value="RDX68267.1"/>
    <property type="molecule type" value="Genomic_DNA"/>
</dbReference>